<evidence type="ECO:0000259" key="2">
    <source>
        <dbReference type="Pfam" id="PF01425"/>
    </source>
</evidence>
<evidence type="ECO:0000313" key="4">
    <source>
        <dbReference type="Proteomes" id="UP000033740"/>
    </source>
</evidence>
<keyword evidence="3" id="KW-0378">Hydrolase</keyword>
<dbReference type="InterPro" id="IPR000120">
    <property type="entry name" value="Amidase"/>
</dbReference>
<dbReference type="EMBL" id="JYIX01000039">
    <property type="protein sequence ID" value="KJL31283.1"/>
    <property type="molecule type" value="Genomic_DNA"/>
</dbReference>
<comment type="caution">
    <text evidence="3">The sequence shown here is derived from an EMBL/GenBank/DDBJ whole genome shotgun (WGS) entry which is preliminary data.</text>
</comment>
<dbReference type="InterPro" id="IPR036928">
    <property type="entry name" value="AS_sf"/>
</dbReference>
<organism evidence="3 4">
    <name type="scientific">Microbacterium azadirachtae</name>
    <dbReference type="NCBI Taxonomy" id="582680"/>
    <lineage>
        <taxon>Bacteria</taxon>
        <taxon>Bacillati</taxon>
        <taxon>Actinomycetota</taxon>
        <taxon>Actinomycetes</taxon>
        <taxon>Micrococcales</taxon>
        <taxon>Microbacteriaceae</taxon>
        <taxon>Microbacterium</taxon>
    </lineage>
</organism>
<proteinExistence type="inferred from homology"/>
<reference evidence="3 4" key="1">
    <citation type="submission" date="2015-02" db="EMBL/GenBank/DDBJ databases">
        <title>Draft genome sequences of ten Microbacterium spp. with emphasis on heavy metal contaminated environments.</title>
        <authorList>
            <person name="Corretto E."/>
        </authorList>
    </citation>
    <scope>NUCLEOTIDE SEQUENCE [LARGE SCALE GENOMIC DNA]</scope>
    <source>
        <strain evidence="3 4">ARN176</strain>
    </source>
</reference>
<dbReference type="InterPro" id="IPR023631">
    <property type="entry name" value="Amidase_dom"/>
</dbReference>
<dbReference type="PATRIC" id="fig|582680.6.peg.3489"/>
<dbReference type="AlphaFoldDB" id="A0A0F0LDS8"/>
<dbReference type="PANTHER" id="PTHR11895">
    <property type="entry name" value="TRANSAMIDASE"/>
    <property type="match status" value="1"/>
</dbReference>
<gene>
    <name evidence="3" type="primary">nylA_2</name>
    <name evidence="3" type="ORF">RS86_03402</name>
</gene>
<evidence type="ECO:0000313" key="3">
    <source>
        <dbReference type="EMBL" id="KJL31283.1"/>
    </source>
</evidence>
<dbReference type="SUPFAM" id="SSF75304">
    <property type="entry name" value="Amidase signature (AS) enzymes"/>
    <property type="match status" value="1"/>
</dbReference>
<dbReference type="Pfam" id="PF01425">
    <property type="entry name" value="Amidase"/>
    <property type="match status" value="1"/>
</dbReference>
<comment type="similarity">
    <text evidence="1">Belongs to the amidase family.</text>
</comment>
<dbReference type="GO" id="GO:0019874">
    <property type="term" value="F:6-aminohexanoate-cyclic-dimer hydrolase activity"/>
    <property type="evidence" value="ECO:0007669"/>
    <property type="project" value="UniProtKB-EC"/>
</dbReference>
<keyword evidence="4" id="KW-1185">Reference proteome</keyword>
<protein>
    <submittedName>
        <fullName evidence="3">6-aminohexanoate-cyclic-dimer hydrolase</fullName>
        <ecNumber evidence="3">3.5.2.12</ecNumber>
    </submittedName>
</protein>
<evidence type="ECO:0000256" key="1">
    <source>
        <dbReference type="ARBA" id="ARBA00009199"/>
    </source>
</evidence>
<feature type="domain" description="Amidase" evidence="2">
    <location>
        <begin position="51"/>
        <end position="449"/>
    </location>
</feature>
<dbReference type="PANTHER" id="PTHR11895:SF7">
    <property type="entry name" value="GLUTAMYL-TRNA(GLN) AMIDOTRANSFERASE SUBUNIT A, MITOCHONDRIAL"/>
    <property type="match status" value="1"/>
</dbReference>
<dbReference type="EC" id="3.5.2.12" evidence="3"/>
<accession>A0A0F0LDS8</accession>
<sequence length="479" mass="49890">MRLDEYARQDATGLAVLLRKGEVRPAELSACAASAAEAVNPAINALVGPIDEAAPWTPGSPFSGVPVLSKSGHGRAGGPLGAGSRLLAGRTVPADDLFSARIRATGVAFVGATTAPEFGLYAVTESRLHGATRNPWDPSRSSGGSSGGASAAVAAGIVPVATSGDGGGSIRTPAHCTGVFGLKPSRGRTPFEANHFFNLSVNHVTTRTVRDSAAFLDATQGAHPGARYLIPPASRPFATEVGREPGRLRIGFATALPGFATAGPDCAEAVGRTAALLEGLGHDVAEASPAVTWAGFFDAFLRAWTHAVPWSIDRLERMLGRPAGPEELELMTSRYRRHGETVTVADLLDADQVFRAATHAVDDYFAAFDLWLTPAAVTPAPLIGEFDPSGTDETAVDYSYRVLRDYSAFTPLLNVTGHPAASIPVPHSTGGLPIGVQLVGRAAGEAELLRLCAQLEAASPWQRRTPPIWAGSTWRGGEA</sequence>
<dbReference type="Gene3D" id="3.90.1300.10">
    <property type="entry name" value="Amidase signature (AS) domain"/>
    <property type="match status" value="1"/>
</dbReference>
<dbReference type="STRING" id="582680.RS86_03402"/>
<name>A0A0F0LDS8_9MICO</name>
<dbReference type="Proteomes" id="UP000033740">
    <property type="component" value="Unassembled WGS sequence"/>
</dbReference>
<dbReference type="RefSeq" id="WP_045273436.1">
    <property type="nucleotide sequence ID" value="NZ_JYIX01000039.1"/>
</dbReference>